<sequence length="321" mass="37033">MHMINLQAVSQVIVPGLLNARYLSSVALRKPRGESCKFNISTLDPQRLVTSDFIDIGDKTHITVLYRNVGVIYRRYDLIYPRTTYNVYQPFPPGTHGYLYLHRIPDVHPAASTIRFRICDKDLPPLESFSRGRDLVAPKSMPWQINIWQLMGQYRNENISDCLVLDQVISAEVVQQLHNFESLNKRNTKFRLHSPPILSFRQPFSIMMNQKTSNLRFVGLDNHILWHVKAKTSIMEDLPGEGKLCTMCLDYNPHGRSYKDRIVFRILQIPQELRGKTRYNEGDIMPFRIATNCQPKTPLHPTLLDTLIRQSPSLSSAQSQS</sequence>
<protein>
    <submittedName>
        <fullName evidence="1">Uncharacterized protein</fullName>
    </submittedName>
</protein>
<dbReference type="OrthoDB" id="2750929at2759"/>
<organism evidence="1 2">
    <name type="scientific">Rhodocollybia butyracea</name>
    <dbReference type="NCBI Taxonomy" id="206335"/>
    <lineage>
        <taxon>Eukaryota</taxon>
        <taxon>Fungi</taxon>
        <taxon>Dikarya</taxon>
        <taxon>Basidiomycota</taxon>
        <taxon>Agaricomycotina</taxon>
        <taxon>Agaricomycetes</taxon>
        <taxon>Agaricomycetidae</taxon>
        <taxon>Agaricales</taxon>
        <taxon>Marasmiineae</taxon>
        <taxon>Omphalotaceae</taxon>
        <taxon>Rhodocollybia</taxon>
    </lineage>
</organism>
<proteinExistence type="predicted"/>
<reference evidence="1" key="1">
    <citation type="submission" date="2020-11" db="EMBL/GenBank/DDBJ databases">
        <authorList>
            <consortium name="DOE Joint Genome Institute"/>
            <person name="Ahrendt S."/>
            <person name="Riley R."/>
            <person name="Andreopoulos W."/>
            <person name="Labutti K."/>
            <person name="Pangilinan J."/>
            <person name="Ruiz-Duenas F.J."/>
            <person name="Barrasa J.M."/>
            <person name="Sanchez-Garcia M."/>
            <person name="Camarero S."/>
            <person name="Miyauchi S."/>
            <person name="Serrano A."/>
            <person name="Linde D."/>
            <person name="Babiker R."/>
            <person name="Drula E."/>
            <person name="Ayuso-Fernandez I."/>
            <person name="Pacheco R."/>
            <person name="Padilla G."/>
            <person name="Ferreira P."/>
            <person name="Barriuso J."/>
            <person name="Kellner H."/>
            <person name="Castanera R."/>
            <person name="Alfaro M."/>
            <person name="Ramirez L."/>
            <person name="Pisabarro A.G."/>
            <person name="Kuo A."/>
            <person name="Tritt A."/>
            <person name="Lipzen A."/>
            <person name="He G."/>
            <person name="Yan M."/>
            <person name="Ng V."/>
            <person name="Cullen D."/>
            <person name="Martin F."/>
            <person name="Rosso M.-N."/>
            <person name="Henrissat B."/>
            <person name="Hibbett D."/>
            <person name="Martinez A.T."/>
            <person name="Grigoriev I.V."/>
        </authorList>
    </citation>
    <scope>NUCLEOTIDE SEQUENCE</scope>
    <source>
        <strain evidence="1">AH 40177</strain>
    </source>
</reference>
<dbReference type="AlphaFoldDB" id="A0A9P5U3D6"/>
<evidence type="ECO:0000313" key="1">
    <source>
        <dbReference type="EMBL" id="KAF9064487.1"/>
    </source>
</evidence>
<dbReference type="Proteomes" id="UP000772434">
    <property type="component" value="Unassembled WGS sequence"/>
</dbReference>
<evidence type="ECO:0000313" key="2">
    <source>
        <dbReference type="Proteomes" id="UP000772434"/>
    </source>
</evidence>
<dbReference type="EMBL" id="JADNRY010000122">
    <property type="protein sequence ID" value="KAF9064487.1"/>
    <property type="molecule type" value="Genomic_DNA"/>
</dbReference>
<keyword evidence="2" id="KW-1185">Reference proteome</keyword>
<comment type="caution">
    <text evidence="1">The sequence shown here is derived from an EMBL/GenBank/DDBJ whole genome shotgun (WGS) entry which is preliminary data.</text>
</comment>
<name>A0A9P5U3D6_9AGAR</name>
<accession>A0A9P5U3D6</accession>
<gene>
    <name evidence="1" type="ORF">BDP27DRAFT_1333455</name>
</gene>